<keyword evidence="1" id="KW-0145">Chemotaxis</keyword>
<keyword evidence="2 3" id="KW-0597">Phosphoprotein</keyword>
<dbReference type="RefSeq" id="WP_132323979.1">
    <property type="nucleotide sequence ID" value="NZ_FWZT01000025.1"/>
</dbReference>
<dbReference type="SUPFAM" id="SSF52172">
    <property type="entry name" value="CheY-like"/>
    <property type="match status" value="1"/>
</dbReference>
<dbReference type="Gene3D" id="3.40.50.2300">
    <property type="match status" value="1"/>
</dbReference>
<dbReference type="SUPFAM" id="SSF103039">
    <property type="entry name" value="CheC-like"/>
    <property type="match status" value="1"/>
</dbReference>
<dbReference type="Proteomes" id="UP000192907">
    <property type="component" value="Unassembled WGS sequence"/>
</dbReference>
<evidence type="ECO:0000256" key="1">
    <source>
        <dbReference type="ARBA" id="ARBA00022500"/>
    </source>
</evidence>
<dbReference type="GO" id="GO:0000160">
    <property type="term" value="P:phosphorelay signal transduction system"/>
    <property type="evidence" value="ECO:0007669"/>
    <property type="project" value="InterPro"/>
</dbReference>
<dbReference type="Pfam" id="PF13690">
    <property type="entry name" value="CheX"/>
    <property type="match status" value="1"/>
</dbReference>
<dbReference type="AlphaFoldDB" id="A0A1Y6CPV2"/>
<sequence>MGVKAKKILIVDDEPDVIACYRSIFSSDRMTVVTADNGLQAFELVQNTAFDAIVTDLNMPHLHGVQLIACIKATDLNRHCPIIVVSSNLKQDVLPKLEAMKLVEAMSKPVDPGELKRKIESSIYPSRKQAIAYNPKYIDLFKQSGSKLLNFYFGLEPEVQEPYLRRKAEPFGAVTGVVNFFGPDFFGVLSISCDQSFVQDLASQLFGIEASEVDVVQFVDLVGELANQLGGFVKDHVTSSGMDVMLGIPFILAQDHKIPACVSSPKIAILYSIGRGNCRVEFALGDPQHLHLHGKQDTSDIFVYDSSKVA</sequence>
<evidence type="ECO:0000256" key="3">
    <source>
        <dbReference type="PROSITE-ProRule" id="PRU00169"/>
    </source>
</evidence>
<dbReference type="CDD" id="cd17906">
    <property type="entry name" value="CheX"/>
    <property type="match status" value="1"/>
</dbReference>
<dbReference type="InterPro" id="IPR050595">
    <property type="entry name" value="Bact_response_regulator"/>
</dbReference>
<evidence type="ECO:0000313" key="5">
    <source>
        <dbReference type="EMBL" id="SMF69437.1"/>
    </source>
</evidence>
<dbReference type="PANTHER" id="PTHR44591:SF3">
    <property type="entry name" value="RESPONSE REGULATORY DOMAIN-CONTAINING PROTEIN"/>
    <property type="match status" value="1"/>
</dbReference>
<reference evidence="6" key="1">
    <citation type="submission" date="2017-04" db="EMBL/GenBank/DDBJ databases">
        <authorList>
            <person name="Varghese N."/>
            <person name="Submissions S."/>
        </authorList>
    </citation>
    <scope>NUCLEOTIDE SEQUENCE [LARGE SCALE GENOMIC DNA]</scope>
    <source>
        <strain evidence="6">RKEM611</strain>
    </source>
</reference>
<dbReference type="EMBL" id="FWZT01000025">
    <property type="protein sequence ID" value="SMF69437.1"/>
    <property type="molecule type" value="Genomic_DNA"/>
</dbReference>
<protein>
    <submittedName>
        <fullName evidence="5">Chemotaxis phosphatase CheX</fullName>
    </submittedName>
</protein>
<dbReference type="PANTHER" id="PTHR44591">
    <property type="entry name" value="STRESS RESPONSE REGULATOR PROTEIN 1"/>
    <property type="match status" value="1"/>
</dbReference>
<keyword evidence="6" id="KW-1185">Reference proteome</keyword>
<dbReference type="InterPro" id="IPR001789">
    <property type="entry name" value="Sig_transdc_resp-reg_receiver"/>
</dbReference>
<evidence type="ECO:0000259" key="4">
    <source>
        <dbReference type="PROSITE" id="PS50110"/>
    </source>
</evidence>
<dbReference type="Pfam" id="PF00072">
    <property type="entry name" value="Response_reg"/>
    <property type="match status" value="1"/>
</dbReference>
<evidence type="ECO:0000256" key="2">
    <source>
        <dbReference type="ARBA" id="ARBA00022553"/>
    </source>
</evidence>
<accession>A0A1Y6CPV2</accession>
<dbReference type="CDD" id="cd00156">
    <property type="entry name" value="REC"/>
    <property type="match status" value="1"/>
</dbReference>
<dbReference type="PROSITE" id="PS50110">
    <property type="entry name" value="RESPONSE_REGULATORY"/>
    <property type="match status" value="1"/>
</dbReference>
<dbReference type="GO" id="GO:0006935">
    <property type="term" value="P:chemotaxis"/>
    <property type="evidence" value="ECO:0007669"/>
    <property type="project" value="UniProtKB-KW"/>
</dbReference>
<dbReference type="Gene3D" id="3.40.1550.10">
    <property type="entry name" value="CheC-like"/>
    <property type="match status" value="1"/>
</dbReference>
<dbReference type="InterPro" id="IPR028051">
    <property type="entry name" value="CheX-like_dom"/>
</dbReference>
<organism evidence="5 6">
    <name type="scientific">Pseudobacteriovorax antillogorgiicola</name>
    <dbReference type="NCBI Taxonomy" id="1513793"/>
    <lineage>
        <taxon>Bacteria</taxon>
        <taxon>Pseudomonadati</taxon>
        <taxon>Bdellovibrionota</taxon>
        <taxon>Oligoflexia</taxon>
        <taxon>Oligoflexales</taxon>
        <taxon>Pseudobacteriovoracaceae</taxon>
        <taxon>Pseudobacteriovorax</taxon>
    </lineage>
</organism>
<dbReference type="InterPro" id="IPR011006">
    <property type="entry name" value="CheY-like_superfamily"/>
</dbReference>
<proteinExistence type="predicted"/>
<name>A0A1Y6CPV2_9BACT</name>
<dbReference type="InterPro" id="IPR028976">
    <property type="entry name" value="CheC-like_sf"/>
</dbReference>
<dbReference type="STRING" id="1513793.SAMN06296036_1259"/>
<dbReference type="OrthoDB" id="9800897at2"/>
<gene>
    <name evidence="5" type="ORF">SAMN06296036_1259</name>
</gene>
<feature type="modified residue" description="4-aspartylphosphate" evidence="3">
    <location>
        <position position="56"/>
    </location>
</feature>
<feature type="domain" description="Response regulatory" evidence="4">
    <location>
        <begin position="7"/>
        <end position="123"/>
    </location>
</feature>
<dbReference type="SMART" id="SM00448">
    <property type="entry name" value="REC"/>
    <property type="match status" value="1"/>
</dbReference>
<evidence type="ECO:0000313" key="6">
    <source>
        <dbReference type="Proteomes" id="UP000192907"/>
    </source>
</evidence>